<feature type="region of interest" description="Disordered" evidence="1">
    <location>
        <begin position="93"/>
        <end position="121"/>
    </location>
</feature>
<dbReference type="EMBL" id="CP000113">
    <property type="protein sequence ID" value="ABF92267.1"/>
    <property type="molecule type" value="Genomic_DNA"/>
</dbReference>
<protein>
    <submittedName>
        <fullName evidence="2">Uncharacterized protein</fullName>
    </submittedName>
</protein>
<dbReference type="AlphaFoldDB" id="Q1CVU9"/>
<proteinExistence type="predicted"/>
<keyword evidence="3" id="KW-1185">Reference proteome</keyword>
<dbReference type="KEGG" id="mxa:MXAN_7367"/>
<evidence type="ECO:0000313" key="2">
    <source>
        <dbReference type="EMBL" id="ABF92267.1"/>
    </source>
</evidence>
<accession>Q1CVU9</accession>
<gene>
    <name evidence="2" type="ordered locus">MXAN_7367</name>
</gene>
<organism evidence="2 3">
    <name type="scientific">Myxococcus xanthus (strain DK1622)</name>
    <dbReference type="NCBI Taxonomy" id="246197"/>
    <lineage>
        <taxon>Bacteria</taxon>
        <taxon>Pseudomonadati</taxon>
        <taxon>Myxococcota</taxon>
        <taxon>Myxococcia</taxon>
        <taxon>Myxococcales</taxon>
        <taxon>Cystobacterineae</taxon>
        <taxon>Myxococcaceae</taxon>
        <taxon>Myxococcus</taxon>
    </lineage>
</organism>
<dbReference type="Proteomes" id="UP000002402">
    <property type="component" value="Chromosome"/>
</dbReference>
<name>Q1CVU9_MYXXD</name>
<sequence>MSPPYPGSGGLSRQRGCVHRVTRILEPPGVNEQASSWRLTVERLPGGPLRPPVRPSARSPSAPDPPRCAGALPFVVLAVPWAPLRVGALNNRSGQGVAIQRTRQPSIGDAAPSGEDAGPGSMTQMEMRMRKLALLLFVGLWLGCRADGTDSTEGTLPLHPQETYTYPGCANEDYNCPRLKTVHCALESLRTERDSCQQDSDCVAVSVNGRCTGYGECPPAMVNTASRAEFATRAAEEVLRYCTESPICASTGQCAYPSFVPRCKQGHCVAEPGDAGS</sequence>
<dbReference type="EnsemblBacteria" id="ABF92267">
    <property type="protein sequence ID" value="ABF92267"/>
    <property type="gene ID" value="MXAN_7367"/>
</dbReference>
<evidence type="ECO:0000256" key="1">
    <source>
        <dbReference type="SAM" id="MobiDB-lite"/>
    </source>
</evidence>
<dbReference type="STRING" id="246197.MXAN_7367"/>
<reference evidence="2 3" key="1">
    <citation type="journal article" date="2006" name="Proc. Natl. Acad. Sci. U.S.A.">
        <title>Evolution of sensory complexity recorded in a myxobacterial genome.</title>
        <authorList>
            <person name="Goldman B.S."/>
            <person name="Nierman W.C."/>
            <person name="Kaiser D."/>
            <person name="Slater S.C."/>
            <person name="Durkin A.S."/>
            <person name="Eisen J.A."/>
            <person name="Ronning C.M."/>
            <person name="Barbazuk W.B."/>
            <person name="Blanchard M."/>
            <person name="Field C."/>
            <person name="Halling C."/>
            <person name="Hinkle G."/>
            <person name="Iartchuk O."/>
            <person name="Kim H.S."/>
            <person name="Mackenzie C."/>
            <person name="Madupu R."/>
            <person name="Miller N."/>
            <person name="Shvartsbeyn A."/>
            <person name="Sullivan S.A."/>
            <person name="Vaudin M."/>
            <person name="Wiegand R."/>
            <person name="Kaplan H.B."/>
        </authorList>
    </citation>
    <scope>NUCLEOTIDE SEQUENCE [LARGE SCALE GENOMIC DNA]</scope>
    <source>
        <strain evidence="3">DK1622</strain>
    </source>
</reference>
<feature type="region of interest" description="Disordered" evidence="1">
    <location>
        <begin position="43"/>
        <end position="65"/>
    </location>
</feature>
<dbReference type="HOGENOM" id="CLU_1004090_0_0_7"/>
<evidence type="ECO:0000313" key="3">
    <source>
        <dbReference type="Proteomes" id="UP000002402"/>
    </source>
</evidence>